<evidence type="ECO:0000313" key="3">
    <source>
        <dbReference type="Proteomes" id="UP000271974"/>
    </source>
</evidence>
<dbReference type="Proteomes" id="UP000271974">
    <property type="component" value="Unassembled WGS sequence"/>
</dbReference>
<dbReference type="PROSITE" id="PS50105">
    <property type="entry name" value="SAM_DOMAIN"/>
    <property type="match status" value="1"/>
</dbReference>
<dbReference type="EMBL" id="RQTK01000896">
    <property type="protein sequence ID" value="RUS73829.1"/>
    <property type="molecule type" value="Genomic_DNA"/>
</dbReference>
<evidence type="ECO:0000259" key="1">
    <source>
        <dbReference type="PROSITE" id="PS50105"/>
    </source>
</evidence>
<dbReference type="AlphaFoldDB" id="A0A3S1B7B1"/>
<accession>A0A3S1B7B1</accession>
<dbReference type="PANTHER" id="PTHR46829">
    <property type="entry name" value="STERILE ALPHA MOTIF DOMAIN-CONTAINING PROTEIN 15"/>
    <property type="match status" value="1"/>
</dbReference>
<dbReference type="PANTHER" id="PTHR46829:SF1">
    <property type="entry name" value="STERILE ALPHA MOTIF DOMAIN-CONTAINING PROTEIN 15"/>
    <property type="match status" value="1"/>
</dbReference>
<sequence length="195" mass="22275">MEFISGRSEVFCSQGEPKLWPMTSMWTDKDVHDFVCDIGFGKYAQCFRDHAVNGKRLLGITPFELQRMGVKNMQDALRLHASIKATTNRMTYNMEDVDRPPNVSYSSTTKGRIVYNPKLPPSLQPENSSAFHPGMPPLPGHPYDIDLRGLCLPFRRTVDRLPRTQTCRSFQIGEFSPLSHTRDKWALYNSHILNG</sequence>
<keyword evidence="3" id="KW-1185">Reference proteome</keyword>
<dbReference type="InterPro" id="IPR013761">
    <property type="entry name" value="SAM/pointed_sf"/>
</dbReference>
<dbReference type="InterPro" id="IPR001660">
    <property type="entry name" value="SAM"/>
</dbReference>
<proteinExistence type="predicted"/>
<protein>
    <recommendedName>
        <fullName evidence="1">SAM domain-containing protein</fullName>
    </recommendedName>
</protein>
<feature type="domain" description="SAM" evidence="1">
    <location>
        <begin position="26"/>
        <end position="89"/>
    </location>
</feature>
<reference evidence="2 3" key="1">
    <citation type="submission" date="2019-01" db="EMBL/GenBank/DDBJ databases">
        <title>A draft genome assembly of the solar-powered sea slug Elysia chlorotica.</title>
        <authorList>
            <person name="Cai H."/>
            <person name="Li Q."/>
            <person name="Fang X."/>
            <person name="Li J."/>
            <person name="Curtis N.E."/>
            <person name="Altenburger A."/>
            <person name="Shibata T."/>
            <person name="Feng M."/>
            <person name="Maeda T."/>
            <person name="Schwartz J.A."/>
            <person name="Shigenobu S."/>
            <person name="Lundholm N."/>
            <person name="Nishiyama T."/>
            <person name="Yang H."/>
            <person name="Hasebe M."/>
            <person name="Li S."/>
            <person name="Pierce S.K."/>
            <person name="Wang J."/>
        </authorList>
    </citation>
    <scope>NUCLEOTIDE SEQUENCE [LARGE SCALE GENOMIC DNA]</scope>
    <source>
        <strain evidence="2">EC2010</strain>
        <tissue evidence="2">Whole organism of an adult</tissue>
    </source>
</reference>
<dbReference type="OrthoDB" id="6133291at2759"/>
<gene>
    <name evidence="2" type="ORF">EGW08_018422</name>
</gene>
<comment type="caution">
    <text evidence="2">The sequence shown here is derived from an EMBL/GenBank/DDBJ whole genome shotgun (WGS) entry which is preliminary data.</text>
</comment>
<organism evidence="2 3">
    <name type="scientific">Elysia chlorotica</name>
    <name type="common">Eastern emerald elysia</name>
    <name type="synonym">Sea slug</name>
    <dbReference type="NCBI Taxonomy" id="188477"/>
    <lineage>
        <taxon>Eukaryota</taxon>
        <taxon>Metazoa</taxon>
        <taxon>Spiralia</taxon>
        <taxon>Lophotrochozoa</taxon>
        <taxon>Mollusca</taxon>
        <taxon>Gastropoda</taxon>
        <taxon>Heterobranchia</taxon>
        <taxon>Euthyneura</taxon>
        <taxon>Panpulmonata</taxon>
        <taxon>Sacoglossa</taxon>
        <taxon>Placobranchoidea</taxon>
        <taxon>Plakobranchidae</taxon>
        <taxon>Elysia</taxon>
    </lineage>
</organism>
<dbReference type="SUPFAM" id="SSF47769">
    <property type="entry name" value="SAM/Pointed domain"/>
    <property type="match status" value="1"/>
</dbReference>
<evidence type="ECO:0000313" key="2">
    <source>
        <dbReference type="EMBL" id="RUS73829.1"/>
    </source>
</evidence>
<dbReference type="Pfam" id="PF00536">
    <property type="entry name" value="SAM_1"/>
    <property type="match status" value="1"/>
</dbReference>
<dbReference type="Gene3D" id="1.10.150.50">
    <property type="entry name" value="Transcription Factor, Ets-1"/>
    <property type="match status" value="1"/>
</dbReference>
<name>A0A3S1B7B1_ELYCH</name>
<dbReference type="SMART" id="SM00454">
    <property type="entry name" value="SAM"/>
    <property type="match status" value="1"/>
</dbReference>